<feature type="compositionally biased region" description="Polar residues" evidence="1">
    <location>
        <begin position="354"/>
        <end position="378"/>
    </location>
</feature>
<protein>
    <recommendedName>
        <fullName evidence="2">DUF1664 domain-containing protein</fullName>
    </recommendedName>
</protein>
<evidence type="ECO:0000259" key="2">
    <source>
        <dbReference type="Pfam" id="PF07889"/>
    </source>
</evidence>
<accession>A0A6V7P0N6</accession>
<dbReference type="AlphaFoldDB" id="A0A6V7P0N6"/>
<reference evidence="3" key="1">
    <citation type="submission" date="2020-07" db="EMBL/GenBank/DDBJ databases">
        <authorList>
            <person name="Lin J."/>
        </authorList>
    </citation>
    <scope>NUCLEOTIDE SEQUENCE</scope>
</reference>
<dbReference type="EMBL" id="LR862144">
    <property type="protein sequence ID" value="CAD1824377.1"/>
    <property type="molecule type" value="Genomic_DNA"/>
</dbReference>
<feature type="domain" description="DUF1664" evidence="2">
    <location>
        <begin position="209"/>
        <end position="332"/>
    </location>
</feature>
<dbReference type="PANTHER" id="PTHR47289">
    <property type="entry name" value="TRANSCRIPTION FACTOR, PUTATIVE (DUF1664)-RELATED"/>
    <property type="match status" value="1"/>
</dbReference>
<gene>
    <name evidence="3" type="ORF">CB5_LOCUS7588</name>
</gene>
<evidence type="ECO:0000256" key="1">
    <source>
        <dbReference type="SAM" id="MobiDB-lite"/>
    </source>
</evidence>
<name>A0A6V7P0N6_ANACO</name>
<feature type="region of interest" description="Disordered" evidence="1">
    <location>
        <begin position="354"/>
        <end position="404"/>
    </location>
</feature>
<organism evidence="3">
    <name type="scientific">Ananas comosus var. bracteatus</name>
    <name type="common">red pineapple</name>
    <dbReference type="NCBI Taxonomy" id="296719"/>
    <lineage>
        <taxon>Eukaryota</taxon>
        <taxon>Viridiplantae</taxon>
        <taxon>Streptophyta</taxon>
        <taxon>Embryophyta</taxon>
        <taxon>Tracheophyta</taxon>
        <taxon>Spermatophyta</taxon>
        <taxon>Magnoliopsida</taxon>
        <taxon>Liliopsida</taxon>
        <taxon>Poales</taxon>
        <taxon>Bromeliaceae</taxon>
        <taxon>Bromelioideae</taxon>
        <taxon>Ananas</taxon>
    </lineage>
</organism>
<proteinExistence type="predicted"/>
<evidence type="ECO:0000313" key="3">
    <source>
        <dbReference type="EMBL" id="CAD1824377.1"/>
    </source>
</evidence>
<sequence length="436" mass="48140">MIPDRVVEPIYINKEKNYVTYLQQLQAESGARVIYFQQPLFEAESEQLRVYYGVLANSWGELVGREWRRKRRGVGSSANPRTRKTLEGALSRRIEPSIAEPERGDDRWCPRDRLGFSIGHGAREAHLVIGAGIVGSILSDKASLSDITKIFSGASKIFSKHLRQEDGSNQSTSKPHTDSLLAQVDILRQELQRFATKEVTIITNTTTTGSGTYRITAVIIVGAVGYGYIRWKGWKLSDMMFVTRRGLSDACTAVGKQLEQVSSSIAAAKRHLSSRIDRVDCRLDECKDITIETKDQVTLMHGDLSNFHLEMESVHSVVQNLETKLYELESSQDYTTEGIYRLCKFANTLEQNRNAESTQALPSSASYPAIESSRSSPVTRAGSLPPPALETPSPLASSSASVETPKVLRTMTAISASGLKELQASAIPQASPDRTL</sequence>
<dbReference type="Pfam" id="PF07889">
    <property type="entry name" value="DUF1664"/>
    <property type="match status" value="1"/>
</dbReference>
<dbReference type="PANTHER" id="PTHR47289:SF2">
    <property type="entry name" value="TRANSCRIPTION FACTOR, PUTATIVE (DUF1664)-RELATED"/>
    <property type="match status" value="1"/>
</dbReference>
<dbReference type="InterPro" id="IPR012458">
    <property type="entry name" value="DUF1664"/>
</dbReference>